<dbReference type="STRING" id="1220926.S2JZ51"/>
<dbReference type="Proteomes" id="UP000014254">
    <property type="component" value="Unassembled WGS sequence"/>
</dbReference>
<proteinExistence type="predicted"/>
<accession>S2JZ51</accession>
<dbReference type="VEuPathDB" id="FungiDB:HMPREF1544_08082"/>
<evidence type="ECO:0000313" key="1">
    <source>
        <dbReference type="EMBL" id="EPB85110.1"/>
    </source>
</evidence>
<dbReference type="AlphaFoldDB" id="S2JZ51"/>
<reference evidence="2" key="1">
    <citation type="submission" date="2013-05" db="EMBL/GenBank/DDBJ databases">
        <title>The Genome sequence of Mucor circinelloides f. circinelloides 1006PhL.</title>
        <authorList>
            <consortium name="The Broad Institute Genomics Platform"/>
            <person name="Cuomo C."/>
            <person name="Earl A."/>
            <person name="Findley K."/>
            <person name="Lee S.C."/>
            <person name="Walker B."/>
            <person name="Young S."/>
            <person name="Zeng Q."/>
            <person name="Gargeya S."/>
            <person name="Fitzgerald M."/>
            <person name="Haas B."/>
            <person name="Abouelleil A."/>
            <person name="Allen A.W."/>
            <person name="Alvarado L."/>
            <person name="Arachchi H.M."/>
            <person name="Berlin A.M."/>
            <person name="Chapman S.B."/>
            <person name="Gainer-Dewar J."/>
            <person name="Goldberg J."/>
            <person name="Griggs A."/>
            <person name="Gujja S."/>
            <person name="Hansen M."/>
            <person name="Howarth C."/>
            <person name="Imamovic A."/>
            <person name="Ireland A."/>
            <person name="Larimer J."/>
            <person name="McCowan C."/>
            <person name="Murphy C."/>
            <person name="Pearson M."/>
            <person name="Poon T.W."/>
            <person name="Priest M."/>
            <person name="Roberts A."/>
            <person name="Saif S."/>
            <person name="Shea T."/>
            <person name="Sisk P."/>
            <person name="Sykes S."/>
            <person name="Wortman J."/>
            <person name="Nusbaum C."/>
            <person name="Birren B."/>
        </authorList>
    </citation>
    <scope>NUCLEOTIDE SEQUENCE [LARGE SCALE GENOMIC DNA]</scope>
    <source>
        <strain evidence="2">1006PhL</strain>
    </source>
</reference>
<keyword evidence="2" id="KW-1185">Reference proteome</keyword>
<protein>
    <submittedName>
        <fullName evidence="1">Uncharacterized protein</fullName>
    </submittedName>
</protein>
<gene>
    <name evidence="1" type="ORF">HMPREF1544_08082</name>
</gene>
<dbReference type="EMBL" id="KE124020">
    <property type="protein sequence ID" value="EPB85110.1"/>
    <property type="molecule type" value="Genomic_DNA"/>
</dbReference>
<organism evidence="1 2">
    <name type="scientific">Mucor circinelloides f. circinelloides (strain 1006PhL)</name>
    <name type="common">Mucormycosis agent</name>
    <name type="synonym">Calyptromyces circinelloides</name>
    <dbReference type="NCBI Taxonomy" id="1220926"/>
    <lineage>
        <taxon>Eukaryota</taxon>
        <taxon>Fungi</taxon>
        <taxon>Fungi incertae sedis</taxon>
        <taxon>Mucoromycota</taxon>
        <taxon>Mucoromycotina</taxon>
        <taxon>Mucoromycetes</taxon>
        <taxon>Mucorales</taxon>
        <taxon>Mucorineae</taxon>
        <taxon>Mucoraceae</taxon>
        <taxon>Mucor</taxon>
    </lineage>
</organism>
<sequence>MLRESGNIKFTLSLLYILAISSTYEELQSSSLLQHESAAKAEKPNIKECHIYNNSSKMHILSHLPSDNARFGSPILFETQKGRQFNKYIRKHLFRTNRRQSPSIDAAGAFAKRMMMTTHVQ</sequence>
<name>S2JZ51_MUCC1</name>
<evidence type="ECO:0000313" key="2">
    <source>
        <dbReference type="Proteomes" id="UP000014254"/>
    </source>
</evidence>
<dbReference type="OrthoDB" id="2276327at2759"/>
<dbReference type="InParanoid" id="S2JZ51"/>